<proteinExistence type="predicted"/>
<keyword evidence="1" id="KW-0479">Metal-binding</keyword>
<accession>A0A1B6F5S8</accession>
<keyword evidence="3" id="KW-0862">Zinc</keyword>
<feature type="compositionally biased region" description="Polar residues" evidence="4">
    <location>
        <begin position="174"/>
        <end position="183"/>
    </location>
</feature>
<dbReference type="AlphaFoldDB" id="A0A1B6F5S8"/>
<dbReference type="GO" id="GO:0008270">
    <property type="term" value="F:zinc ion binding"/>
    <property type="evidence" value="ECO:0007669"/>
    <property type="project" value="UniProtKB-KW"/>
</dbReference>
<evidence type="ECO:0000313" key="6">
    <source>
        <dbReference type="EMBL" id="JAS45616.1"/>
    </source>
</evidence>
<reference evidence="6" key="1">
    <citation type="submission" date="2015-11" db="EMBL/GenBank/DDBJ databases">
        <title>De novo transcriptome assembly of four potential Pierce s Disease insect vectors from Arizona vineyards.</title>
        <authorList>
            <person name="Tassone E.E."/>
        </authorList>
    </citation>
    <scope>NUCLEOTIDE SEQUENCE</scope>
</reference>
<dbReference type="EMBL" id="GECZ01016977">
    <property type="protein sequence ID" value="JAS52792.1"/>
    <property type="molecule type" value="Transcribed_RNA"/>
</dbReference>
<evidence type="ECO:0000256" key="3">
    <source>
        <dbReference type="ARBA" id="ARBA00022833"/>
    </source>
</evidence>
<name>A0A1B6F5S8_9HEMI</name>
<gene>
    <name evidence="6" type="ORF">g.9262</name>
    <name evidence="7" type="ORF">g.9264</name>
</gene>
<protein>
    <recommendedName>
        <fullName evidence="5">CHHC U11-48K-type domain-containing protein</fullName>
    </recommendedName>
</protein>
<evidence type="ECO:0000313" key="7">
    <source>
        <dbReference type="EMBL" id="JAS52792.1"/>
    </source>
</evidence>
<feature type="domain" description="CHHC U11-48K-type" evidence="5">
    <location>
        <begin position="23"/>
        <end position="50"/>
    </location>
</feature>
<evidence type="ECO:0000259" key="5">
    <source>
        <dbReference type="PROSITE" id="PS51800"/>
    </source>
</evidence>
<dbReference type="EMBL" id="GECZ01024153">
    <property type="protein sequence ID" value="JAS45616.1"/>
    <property type="molecule type" value="Transcribed_RNA"/>
</dbReference>
<evidence type="ECO:0000256" key="2">
    <source>
        <dbReference type="ARBA" id="ARBA00022771"/>
    </source>
</evidence>
<dbReference type="InterPro" id="IPR022776">
    <property type="entry name" value="TRM13/UPF0224_CHHC_Znf_dom"/>
</dbReference>
<dbReference type="PANTHER" id="PTHR21402">
    <property type="entry name" value="GAMETOCYTE SPECIFIC FACTOR 1-RELATED"/>
    <property type="match status" value="1"/>
</dbReference>
<feature type="compositionally biased region" description="Polar residues" evidence="4">
    <location>
        <begin position="190"/>
        <end position="200"/>
    </location>
</feature>
<dbReference type="PROSITE" id="PS51800">
    <property type="entry name" value="ZF_CHHC_U11_48K"/>
    <property type="match status" value="2"/>
</dbReference>
<dbReference type="InterPro" id="IPR036236">
    <property type="entry name" value="Znf_C2H2_sf"/>
</dbReference>
<feature type="region of interest" description="Disordered" evidence="4">
    <location>
        <begin position="174"/>
        <end position="200"/>
    </location>
</feature>
<dbReference type="PANTHER" id="PTHR21402:SF5">
    <property type="entry name" value="GAMETOCYTE SPECIFIC FACTOR 1"/>
    <property type="match status" value="1"/>
</dbReference>
<feature type="domain" description="CHHC U11-48K-type" evidence="5">
    <location>
        <begin position="55"/>
        <end position="82"/>
    </location>
</feature>
<sequence length="200" mass="22421">MSQKRTTANVCGKVCIAPVGDYFVTCSFDPNHVILRSKMPYHIIKCIKQHPNHNKIQCPYDSTEYIDPEEFRNHLVTCESKKSIFSDTFETASLKATGNTCNIEQTPYFHAYAPKPDEEWGIPCAPRDEVEDEPLVGVGRGVSLPGKKRVTPVKRGMGRAELLRHILKQYQEEQNQLGSISSSGKEETLSDASTGQFDDV</sequence>
<evidence type="ECO:0000256" key="1">
    <source>
        <dbReference type="ARBA" id="ARBA00022723"/>
    </source>
</evidence>
<dbReference type="SUPFAM" id="SSF57667">
    <property type="entry name" value="beta-beta-alpha zinc fingers"/>
    <property type="match status" value="1"/>
</dbReference>
<keyword evidence="2" id="KW-0863">Zinc-finger</keyword>
<organism evidence="6">
    <name type="scientific">Cuerna arida</name>
    <dbReference type="NCBI Taxonomy" id="1464854"/>
    <lineage>
        <taxon>Eukaryota</taxon>
        <taxon>Metazoa</taxon>
        <taxon>Ecdysozoa</taxon>
        <taxon>Arthropoda</taxon>
        <taxon>Hexapoda</taxon>
        <taxon>Insecta</taxon>
        <taxon>Pterygota</taxon>
        <taxon>Neoptera</taxon>
        <taxon>Paraneoptera</taxon>
        <taxon>Hemiptera</taxon>
        <taxon>Auchenorrhyncha</taxon>
        <taxon>Membracoidea</taxon>
        <taxon>Cicadellidae</taxon>
        <taxon>Cicadellinae</taxon>
        <taxon>Proconiini</taxon>
        <taxon>Cuerna</taxon>
    </lineage>
</organism>
<dbReference type="InterPro" id="IPR051591">
    <property type="entry name" value="UPF0224_FAM112_RNA_Proc"/>
</dbReference>
<dbReference type="Pfam" id="PF05253">
    <property type="entry name" value="zf-U11-48K"/>
    <property type="match status" value="1"/>
</dbReference>
<evidence type="ECO:0000256" key="4">
    <source>
        <dbReference type="SAM" id="MobiDB-lite"/>
    </source>
</evidence>